<dbReference type="Proteomes" id="UP000579945">
    <property type="component" value="Unassembled WGS sequence"/>
</dbReference>
<dbReference type="EMBL" id="JACIBV010000001">
    <property type="protein sequence ID" value="MBB3725851.1"/>
    <property type="molecule type" value="Genomic_DNA"/>
</dbReference>
<protein>
    <submittedName>
        <fullName evidence="1">Uncharacterized protein</fullName>
    </submittedName>
</protein>
<evidence type="ECO:0000313" key="2">
    <source>
        <dbReference type="Proteomes" id="UP000579945"/>
    </source>
</evidence>
<organism evidence="1 2">
    <name type="scientific">Nonomuraea dietziae</name>
    <dbReference type="NCBI Taxonomy" id="65515"/>
    <lineage>
        <taxon>Bacteria</taxon>
        <taxon>Bacillati</taxon>
        <taxon>Actinomycetota</taxon>
        <taxon>Actinomycetes</taxon>
        <taxon>Streptosporangiales</taxon>
        <taxon>Streptosporangiaceae</taxon>
        <taxon>Nonomuraea</taxon>
    </lineage>
</organism>
<evidence type="ECO:0000313" key="1">
    <source>
        <dbReference type="EMBL" id="MBB3725851.1"/>
    </source>
</evidence>
<sequence>MSVTFTPVTARTSGRGGRERCTSMHFVQGVGCGGVTPQLWLAVLSVPPSGARRAYNQCAELVLSGEHTVRAASRPKA</sequence>
<name>A0A7W5UW78_9ACTN</name>
<accession>A0A7W5UW78</accession>
<proteinExistence type="predicted"/>
<gene>
    <name evidence="1" type="ORF">FHR33_001711</name>
</gene>
<dbReference type="AlphaFoldDB" id="A0A7W5UW78"/>
<comment type="caution">
    <text evidence="1">The sequence shown here is derived from an EMBL/GenBank/DDBJ whole genome shotgun (WGS) entry which is preliminary data.</text>
</comment>
<reference evidence="1 2" key="1">
    <citation type="submission" date="2020-08" db="EMBL/GenBank/DDBJ databases">
        <title>Sequencing the genomes of 1000 actinobacteria strains.</title>
        <authorList>
            <person name="Klenk H.-P."/>
        </authorList>
    </citation>
    <scope>NUCLEOTIDE SEQUENCE [LARGE SCALE GENOMIC DNA]</scope>
    <source>
        <strain evidence="1 2">DSM 44320</strain>
    </source>
</reference>
<keyword evidence="2" id="KW-1185">Reference proteome</keyword>